<dbReference type="Proteomes" id="UP000322110">
    <property type="component" value="Unassembled WGS sequence"/>
</dbReference>
<keyword evidence="7" id="KW-0808">Transferase</keyword>
<dbReference type="Gene3D" id="1.10.3810.10">
    <property type="entry name" value="Biosynthetic peptidoglycan transglycosylase-like"/>
    <property type="match status" value="1"/>
</dbReference>
<dbReference type="SUPFAM" id="SSF53955">
    <property type="entry name" value="Lysozyme-like"/>
    <property type="match status" value="1"/>
</dbReference>
<name>A0A5B2TG30_9PROT</name>
<dbReference type="GO" id="GO:0030288">
    <property type="term" value="C:outer membrane-bounded periplasmic space"/>
    <property type="evidence" value="ECO:0007669"/>
    <property type="project" value="TreeGrafter"/>
</dbReference>
<keyword evidence="15" id="KW-1185">Reference proteome</keyword>
<dbReference type="InterPro" id="IPR001460">
    <property type="entry name" value="PCN-bd_Tpept"/>
</dbReference>
<dbReference type="InterPro" id="IPR050396">
    <property type="entry name" value="Glycosyltr_51/Transpeptidase"/>
</dbReference>
<comment type="pathway">
    <text evidence="1">Cell wall biogenesis; peptidoglycan biosynthesis.</text>
</comment>
<keyword evidence="4" id="KW-0121">Carboxypeptidase</keyword>
<dbReference type="EC" id="2.4.99.28" evidence="10"/>
<evidence type="ECO:0000256" key="8">
    <source>
        <dbReference type="ARBA" id="ARBA00022801"/>
    </source>
</evidence>
<dbReference type="GO" id="GO:0008955">
    <property type="term" value="F:peptidoglycan glycosyltransferase activity"/>
    <property type="evidence" value="ECO:0007669"/>
    <property type="project" value="UniProtKB-EC"/>
</dbReference>
<evidence type="ECO:0000256" key="3">
    <source>
        <dbReference type="ARBA" id="ARBA00007739"/>
    </source>
</evidence>
<feature type="domain" description="Glycosyl transferase family 51" evidence="13">
    <location>
        <begin position="135"/>
        <end position="297"/>
    </location>
</feature>
<evidence type="ECO:0000256" key="5">
    <source>
        <dbReference type="ARBA" id="ARBA00022670"/>
    </source>
</evidence>
<evidence type="ECO:0000313" key="15">
    <source>
        <dbReference type="Proteomes" id="UP000322110"/>
    </source>
</evidence>
<dbReference type="GO" id="GO:0004180">
    <property type="term" value="F:carboxypeptidase activity"/>
    <property type="evidence" value="ECO:0007669"/>
    <property type="project" value="UniProtKB-KW"/>
</dbReference>
<dbReference type="InterPro" id="IPR036950">
    <property type="entry name" value="PBP_transglycosylase"/>
</dbReference>
<evidence type="ECO:0000256" key="2">
    <source>
        <dbReference type="ARBA" id="ARBA00007090"/>
    </source>
</evidence>
<keyword evidence="6" id="KW-0328">Glycosyltransferase</keyword>
<dbReference type="InterPro" id="IPR001264">
    <property type="entry name" value="Glyco_trans_51"/>
</dbReference>
<evidence type="ECO:0000256" key="6">
    <source>
        <dbReference type="ARBA" id="ARBA00022676"/>
    </source>
</evidence>
<dbReference type="SUPFAM" id="SSF56601">
    <property type="entry name" value="beta-lactamase/transpeptidase-like"/>
    <property type="match status" value="1"/>
</dbReference>
<evidence type="ECO:0000256" key="9">
    <source>
        <dbReference type="ARBA" id="ARBA00023268"/>
    </source>
</evidence>
<evidence type="ECO:0000259" key="12">
    <source>
        <dbReference type="Pfam" id="PF00905"/>
    </source>
</evidence>
<dbReference type="AlphaFoldDB" id="A0A5B2TG30"/>
<evidence type="ECO:0000256" key="11">
    <source>
        <dbReference type="ARBA" id="ARBA00049902"/>
    </source>
</evidence>
<dbReference type="EMBL" id="VUKA01000005">
    <property type="protein sequence ID" value="KAA2212848.1"/>
    <property type="molecule type" value="Genomic_DNA"/>
</dbReference>
<dbReference type="Pfam" id="PF00912">
    <property type="entry name" value="Transgly"/>
    <property type="match status" value="1"/>
</dbReference>
<dbReference type="PANTHER" id="PTHR32282:SF33">
    <property type="entry name" value="PEPTIDOGLYCAN GLYCOSYLTRANSFERASE"/>
    <property type="match status" value="1"/>
</dbReference>
<accession>A0A5B2TG30</accession>
<sequence length="666" mass="72840">MAERPNHGPWCQRTKTVASQDEAKAREVVAASHSASRQGLLAWRRTLSMSHVVSCCRVRHGVSEHMHQPPSSRPAVPLNRRQFLALMGLAAAAPREAEALQLADAGRLITENRENGVRFLSAQGEFIGARGAYYAPTVPFAQLPKHLIDALVASEDRRFYEHWGLDPRAMARAIWSTLTGRTQGGSTLTQQTIKEIYLKEHSPIVRKLLEEPVLAPILELNLSKEDILFVYLNRVFFGGNAYGIEAAARVYFNKYARSLSVLESAMLVGLLPAPNRYNPHRNLPVSRDRGFRVIEQMVEAGYLSRRAANRARQQAIALAPSRSAWGGVYPRGTQIGWLARWAEIEANANAPVSAREGTRTITTTLDIRVQQAADRHLQQALRQHGRTGQIEEGAVVVMRYDGAVLGLVGGRDYRQKEWDNATQARRQPGSIAKLFVYLAALQRGAAPDSLVSDAALTLGGRPVRNFDDRYLDEISLAAALEKSSNTAAVRLALRNTDKIAGLLRAFRIGDDMEGEAGDLALGTYEARLVDLTAAFASVANHGRMVVPYAVQRVQDATGAETLSRLLPEPSDIRQTIGSQEADAMRQMLAGVVQRGTGRAADPGFWAAGKTGTTTASRDAWFIGFTERYVAGVWLGNGDNRPMLGVSGGGLPAQIWRAVMTDITRGA</sequence>
<keyword evidence="5" id="KW-0645">Protease</keyword>
<evidence type="ECO:0000256" key="10">
    <source>
        <dbReference type="ARBA" id="ARBA00044770"/>
    </source>
</evidence>
<gene>
    <name evidence="14" type="ORF">F0Q34_12000</name>
</gene>
<comment type="catalytic activity">
    <reaction evidence="11">
        <text>[GlcNAc-(1-&gt;4)-Mur2Ac(oyl-L-Ala-gamma-D-Glu-L-Lys-D-Ala-D-Ala)](n)-di-trans,octa-cis-undecaprenyl diphosphate + beta-D-GlcNAc-(1-&gt;4)-Mur2Ac(oyl-L-Ala-gamma-D-Glu-L-Lys-D-Ala-D-Ala)-di-trans,octa-cis-undecaprenyl diphosphate = [GlcNAc-(1-&gt;4)-Mur2Ac(oyl-L-Ala-gamma-D-Glu-L-Lys-D-Ala-D-Ala)](n+1)-di-trans,octa-cis-undecaprenyl diphosphate + di-trans,octa-cis-undecaprenyl diphosphate + H(+)</text>
        <dbReference type="Rhea" id="RHEA:23708"/>
        <dbReference type="Rhea" id="RHEA-COMP:9602"/>
        <dbReference type="Rhea" id="RHEA-COMP:9603"/>
        <dbReference type="ChEBI" id="CHEBI:15378"/>
        <dbReference type="ChEBI" id="CHEBI:58405"/>
        <dbReference type="ChEBI" id="CHEBI:60033"/>
        <dbReference type="ChEBI" id="CHEBI:78435"/>
        <dbReference type="EC" id="2.4.99.28"/>
    </reaction>
</comment>
<comment type="similarity">
    <text evidence="3">In the N-terminal section; belongs to the glycosyltransferase 51 family.</text>
</comment>
<keyword evidence="9" id="KW-0511">Multifunctional enzyme</keyword>
<dbReference type="Gene3D" id="3.40.710.10">
    <property type="entry name" value="DD-peptidase/beta-lactamase superfamily"/>
    <property type="match status" value="1"/>
</dbReference>
<comment type="similarity">
    <text evidence="2">In the C-terminal section; belongs to the transpeptidase family.</text>
</comment>
<evidence type="ECO:0000259" key="13">
    <source>
        <dbReference type="Pfam" id="PF00912"/>
    </source>
</evidence>
<reference evidence="14 15" key="1">
    <citation type="journal article" date="2015" name="Int. J. Syst. Evol. Microbiol.">
        <title>Roseomonas oryzae sp. nov., isolated from paddy rhizosphere soil.</title>
        <authorList>
            <person name="Ramaprasad E.V."/>
            <person name="Sasikala Ch."/>
            <person name="Ramana Ch.V."/>
        </authorList>
    </citation>
    <scope>NUCLEOTIDE SEQUENCE [LARGE SCALE GENOMIC DNA]</scope>
    <source>
        <strain evidence="14 15">KCTC 42542</strain>
    </source>
</reference>
<evidence type="ECO:0000313" key="14">
    <source>
        <dbReference type="EMBL" id="KAA2212848.1"/>
    </source>
</evidence>
<dbReference type="GO" id="GO:0008658">
    <property type="term" value="F:penicillin binding"/>
    <property type="evidence" value="ECO:0007669"/>
    <property type="project" value="InterPro"/>
</dbReference>
<dbReference type="UniPathway" id="UPA00219"/>
<evidence type="ECO:0000256" key="1">
    <source>
        <dbReference type="ARBA" id="ARBA00004752"/>
    </source>
</evidence>
<dbReference type="InterPro" id="IPR023346">
    <property type="entry name" value="Lysozyme-like_dom_sf"/>
</dbReference>
<proteinExistence type="inferred from homology"/>
<dbReference type="GO" id="GO:0006508">
    <property type="term" value="P:proteolysis"/>
    <property type="evidence" value="ECO:0007669"/>
    <property type="project" value="UniProtKB-KW"/>
</dbReference>
<dbReference type="GO" id="GO:0009252">
    <property type="term" value="P:peptidoglycan biosynthetic process"/>
    <property type="evidence" value="ECO:0007669"/>
    <property type="project" value="UniProtKB-UniPathway"/>
</dbReference>
<dbReference type="PANTHER" id="PTHR32282">
    <property type="entry name" value="BINDING PROTEIN TRANSPEPTIDASE, PUTATIVE-RELATED"/>
    <property type="match status" value="1"/>
</dbReference>
<evidence type="ECO:0000256" key="7">
    <source>
        <dbReference type="ARBA" id="ARBA00022679"/>
    </source>
</evidence>
<organism evidence="14 15">
    <name type="scientific">Teichococcus oryzae</name>
    <dbReference type="NCBI Taxonomy" id="1608942"/>
    <lineage>
        <taxon>Bacteria</taxon>
        <taxon>Pseudomonadati</taxon>
        <taxon>Pseudomonadota</taxon>
        <taxon>Alphaproteobacteria</taxon>
        <taxon>Acetobacterales</taxon>
        <taxon>Roseomonadaceae</taxon>
        <taxon>Roseomonas</taxon>
    </lineage>
</organism>
<keyword evidence="8" id="KW-0378">Hydrolase</keyword>
<feature type="domain" description="Penicillin-binding protein transpeptidase" evidence="12">
    <location>
        <begin position="394"/>
        <end position="638"/>
    </location>
</feature>
<comment type="caution">
    <text evidence="14">The sequence shown here is derived from an EMBL/GenBank/DDBJ whole genome shotgun (WGS) entry which is preliminary data.</text>
</comment>
<dbReference type="InterPro" id="IPR012338">
    <property type="entry name" value="Beta-lactam/transpept-like"/>
</dbReference>
<protein>
    <recommendedName>
        <fullName evidence="10">peptidoglycan glycosyltransferase</fullName>
        <ecNumber evidence="10">2.4.99.28</ecNumber>
    </recommendedName>
</protein>
<evidence type="ECO:0000256" key="4">
    <source>
        <dbReference type="ARBA" id="ARBA00022645"/>
    </source>
</evidence>
<dbReference type="Pfam" id="PF00905">
    <property type="entry name" value="Transpeptidase"/>
    <property type="match status" value="1"/>
</dbReference>